<reference evidence="2 3" key="1">
    <citation type="submission" date="2023-01" db="EMBL/GenBank/DDBJ databases">
        <title>Analysis of 21 Apiospora genomes using comparative genomics revels a genus with tremendous synthesis potential of carbohydrate active enzymes and secondary metabolites.</title>
        <authorList>
            <person name="Sorensen T."/>
        </authorList>
    </citation>
    <scope>NUCLEOTIDE SEQUENCE [LARGE SCALE GENOMIC DNA]</scope>
    <source>
        <strain evidence="2 3">CBS 20057</strain>
    </source>
</reference>
<feature type="compositionally biased region" description="Low complexity" evidence="1">
    <location>
        <begin position="92"/>
        <end position="102"/>
    </location>
</feature>
<proteinExistence type="predicted"/>
<organism evidence="2 3">
    <name type="scientific">Apiospora marii</name>
    <dbReference type="NCBI Taxonomy" id="335849"/>
    <lineage>
        <taxon>Eukaryota</taxon>
        <taxon>Fungi</taxon>
        <taxon>Dikarya</taxon>
        <taxon>Ascomycota</taxon>
        <taxon>Pezizomycotina</taxon>
        <taxon>Sordariomycetes</taxon>
        <taxon>Xylariomycetidae</taxon>
        <taxon>Amphisphaeriales</taxon>
        <taxon>Apiosporaceae</taxon>
        <taxon>Apiospora</taxon>
    </lineage>
</organism>
<evidence type="ECO:0000256" key="1">
    <source>
        <dbReference type="SAM" id="MobiDB-lite"/>
    </source>
</evidence>
<feature type="compositionally biased region" description="Acidic residues" evidence="1">
    <location>
        <begin position="75"/>
        <end position="91"/>
    </location>
</feature>
<feature type="region of interest" description="Disordered" evidence="1">
    <location>
        <begin position="214"/>
        <end position="252"/>
    </location>
</feature>
<name>A0ABR1SQ65_9PEZI</name>
<feature type="region of interest" description="Disordered" evidence="1">
    <location>
        <begin position="1"/>
        <end position="201"/>
    </location>
</feature>
<accession>A0ABR1SQ65</accession>
<gene>
    <name evidence="2" type="ORF">PG991_001615</name>
</gene>
<protein>
    <submittedName>
        <fullName evidence="2">Uncharacterized protein</fullName>
    </submittedName>
</protein>
<evidence type="ECO:0000313" key="2">
    <source>
        <dbReference type="EMBL" id="KAK8036478.1"/>
    </source>
</evidence>
<sequence>MRPQTPNINMEMRRPTSPPETPPTGSPGLSRSKGPNGRASSVGPFNPSEALSGVGSMFRVPPGGLHPEAISPMESAEDDEESDADDSDASDASDSPPQSPASYVHRDETSSSIQEHVTTTTIEIEEVEIEDIFTVVEQDEDDMESDDCDDGNPPLQPDSIEDPDSSRSTSPSSLDRGVPDDMLNGMANVSCGDDSDFSDSEYGRDELIQHLRHMREQRRQRRMTMGSFSKRTVSERDSDEDREDLQPYDMGDNNQRRIRRKLNLNRLSLISNPRDIIIELAEPTSDDQMSGDDADGDGDELFQFWRLMEVDDAE</sequence>
<dbReference type="Proteomes" id="UP001396898">
    <property type="component" value="Unassembled WGS sequence"/>
</dbReference>
<feature type="compositionally biased region" description="Low complexity" evidence="1">
    <location>
        <begin position="113"/>
        <end position="122"/>
    </location>
</feature>
<dbReference type="EMBL" id="JAQQWI010000004">
    <property type="protein sequence ID" value="KAK8036478.1"/>
    <property type="molecule type" value="Genomic_DNA"/>
</dbReference>
<comment type="caution">
    <text evidence="2">The sequence shown here is derived from an EMBL/GenBank/DDBJ whole genome shotgun (WGS) entry which is preliminary data.</text>
</comment>
<keyword evidence="3" id="KW-1185">Reference proteome</keyword>
<evidence type="ECO:0000313" key="3">
    <source>
        <dbReference type="Proteomes" id="UP001396898"/>
    </source>
</evidence>
<feature type="compositionally biased region" description="Acidic residues" evidence="1">
    <location>
        <begin position="123"/>
        <end position="150"/>
    </location>
</feature>
<feature type="compositionally biased region" description="Low complexity" evidence="1">
    <location>
        <begin position="166"/>
        <end position="176"/>
    </location>
</feature>
<feature type="compositionally biased region" description="Pro residues" evidence="1">
    <location>
        <begin position="16"/>
        <end position="25"/>
    </location>
</feature>